<sequence>FPPLPPSTRLCDKIVRQFCEEISPDNLIEAGCAVCGTLSRIVLMESVEALDEDSLNLLVPEGVGLTRKVRSSVLDPIENIPGPVIDDRCSHVCSKCLSALRMGKTPTLSLANGLWIGEVPDQLKGL</sequence>
<protein>
    <submittedName>
        <fullName evidence="1">Uncharacterized protein</fullName>
    </submittedName>
</protein>
<name>A0ACB7ZYC6_9AGAM</name>
<gene>
    <name evidence="1" type="ORF">BJ138DRAFT_969695</name>
</gene>
<evidence type="ECO:0000313" key="2">
    <source>
        <dbReference type="Proteomes" id="UP000790377"/>
    </source>
</evidence>
<reference evidence="1" key="1">
    <citation type="journal article" date="2021" name="New Phytol.">
        <title>Evolutionary innovations through gain and loss of genes in the ectomycorrhizal Boletales.</title>
        <authorList>
            <person name="Wu G."/>
            <person name="Miyauchi S."/>
            <person name="Morin E."/>
            <person name="Kuo A."/>
            <person name="Drula E."/>
            <person name="Varga T."/>
            <person name="Kohler A."/>
            <person name="Feng B."/>
            <person name="Cao Y."/>
            <person name="Lipzen A."/>
            <person name="Daum C."/>
            <person name="Hundley H."/>
            <person name="Pangilinan J."/>
            <person name="Johnson J."/>
            <person name="Barry K."/>
            <person name="LaButti K."/>
            <person name="Ng V."/>
            <person name="Ahrendt S."/>
            <person name="Min B."/>
            <person name="Choi I.G."/>
            <person name="Park H."/>
            <person name="Plett J.M."/>
            <person name="Magnuson J."/>
            <person name="Spatafora J.W."/>
            <person name="Nagy L.G."/>
            <person name="Henrissat B."/>
            <person name="Grigoriev I.V."/>
            <person name="Yang Z.L."/>
            <person name="Xu J."/>
            <person name="Martin F.M."/>
        </authorList>
    </citation>
    <scope>NUCLEOTIDE SEQUENCE</scope>
    <source>
        <strain evidence="1">ATCC 28755</strain>
    </source>
</reference>
<dbReference type="Proteomes" id="UP000790377">
    <property type="component" value="Unassembled WGS sequence"/>
</dbReference>
<keyword evidence="2" id="KW-1185">Reference proteome</keyword>
<dbReference type="EMBL" id="MU268080">
    <property type="protein sequence ID" value="KAH7906035.1"/>
    <property type="molecule type" value="Genomic_DNA"/>
</dbReference>
<feature type="non-terminal residue" evidence="1">
    <location>
        <position position="1"/>
    </location>
</feature>
<evidence type="ECO:0000313" key="1">
    <source>
        <dbReference type="EMBL" id="KAH7906035.1"/>
    </source>
</evidence>
<accession>A0ACB7ZYC6</accession>
<organism evidence="1 2">
    <name type="scientific">Hygrophoropsis aurantiaca</name>
    <dbReference type="NCBI Taxonomy" id="72124"/>
    <lineage>
        <taxon>Eukaryota</taxon>
        <taxon>Fungi</taxon>
        <taxon>Dikarya</taxon>
        <taxon>Basidiomycota</taxon>
        <taxon>Agaricomycotina</taxon>
        <taxon>Agaricomycetes</taxon>
        <taxon>Agaricomycetidae</taxon>
        <taxon>Boletales</taxon>
        <taxon>Coniophorineae</taxon>
        <taxon>Hygrophoropsidaceae</taxon>
        <taxon>Hygrophoropsis</taxon>
    </lineage>
</organism>
<feature type="non-terminal residue" evidence="1">
    <location>
        <position position="126"/>
    </location>
</feature>
<comment type="caution">
    <text evidence="1">The sequence shown here is derived from an EMBL/GenBank/DDBJ whole genome shotgun (WGS) entry which is preliminary data.</text>
</comment>
<proteinExistence type="predicted"/>